<gene>
    <name evidence="3" type="ORF">ETD85_12080</name>
</gene>
<dbReference type="InterPro" id="IPR001387">
    <property type="entry name" value="Cro/C1-type_HTH"/>
</dbReference>
<evidence type="ECO:0000313" key="4">
    <source>
        <dbReference type="Proteomes" id="UP000306628"/>
    </source>
</evidence>
<evidence type="ECO:0000259" key="2">
    <source>
        <dbReference type="PROSITE" id="PS50943"/>
    </source>
</evidence>
<dbReference type="InterPro" id="IPR050807">
    <property type="entry name" value="TransReg_Diox_bact_type"/>
</dbReference>
<dbReference type="Pfam" id="PF01381">
    <property type="entry name" value="HTH_3"/>
    <property type="match status" value="1"/>
</dbReference>
<comment type="caution">
    <text evidence="3">The sequence shown here is derived from an EMBL/GenBank/DDBJ whole genome shotgun (WGS) entry which is preliminary data.</text>
</comment>
<dbReference type="PANTHER" id="PTHR46797">
    <property type="entry name" value="HTH-TYPE TRANSCRIPTIONAL REGULATOR"/>
    <property type="match status" value="1"/>
</dbReference>
<dbReference type="GO" id="GO:0003677">
    <property type="term" value="F:DNA binding"/>
    <property type="evidence" value="ECO:0007669"/>
    <property type="project" value="UniProtKB-KW"/>
</dbReference>
<evidence type="ECO:0000256" key="1">
    <source>
        <dbReference type="ARBA" id="ARBA00023125"/>
    </source>
</evidence>
<proteinExistence type="predicted"/>
<accession>A0A5S4GSM8</accession>
<evidence type="ECO:0000313" key="3">
    <source>
        <dbReference type="EMBL" id="TMR35958.1"/>
    </source>
</evidence>
<organism evidence="3 4">
    <name type="scientific">Nonomuraea zeae</name>
    <dbReference type="NCBI Taxonomy" id="1642303"/>
    <lineage>
        <taxon>Bacteria</taxon>
        <taxon>Bacillati</taxon>
        <taxon>Actinomycetota</taxon>
        <taxon>Actinomycetes</taxon>
        <taxon>Streptosporangiales</taxon>
        <taxon>Streptosporangiaceae</taxon>
        <taxon>Nonomuraea</taxon>
    </lineage>
</organism>
<dbReference type="AlphaFoldDB" id="A0A5S4GSM8"/>
<dbReference type="GO" id="GO:0005829">
    <property type="term" value="C:cytosol"/>
    <property type="evidence" value="ECO:0007669"/>
    <property type="project" value="TreeGrafter"/>
</dbReference>
<dbReference type="RefSeq" id="WP_138689756.1">
    <property type="nucleotide sequence ID" value="NZ_JBHSAZ010000089.1"/>
</dbReference>
<dbReference type="SUPFAM" id="SSF47413">
    <property type="entry name" value="lambda repressor-like DNA-binding domains"/>
    <property type="match status" value="1"/>
</dbReference>
<dbReference type="EMBL" id="VCKX01000028">
    <property type="protein sequence ID" value="TMR35958.1"/>
    <property type="molecule type" value="Genomic_DNA"/>
</dbReference>
<dbReference type="GO" id="GO:0003700">
    <property type="term" value="F:DNA-binding transcription factor activity"/>
    <property type="evidence" value="ECO:0007669"/>
    <property type="project" value="TreeGrafter"/>
</dbReference>
<protein>
    <submittedName>
        <fullName evidence="3">Helix-turn-helix domain-containing protein</fullName>
    </submittedName>
</protein>
<dbReference type="PROSITE" id="PS50943">
    <property type="entry name" value="HTH_CROC1"/>
    <property type="match status" value="1"/>
</dbReference>
<feature type="domain" description="HTH cro/C1-type" evidence="2">
    <location>
        <begin position="176"/>
        <end position="230"/>
    </location>
</feature>
<dbReference type="CDD" id="cd00093">
    <property type="entry name" value="HTH_XRE"/>
    <property type="match status" value="1"/>
</dbReference>
<dbReference type="Proteomes" id="UP000306628">
    <property type="component" value="Unassembled WGS sequence"/>
</dbReference>
<dbReference type="SUPFAM" id="SSF51182">
    <property type="entry name" value="RmlC-like cupins"/>
    <property type="match status" value="1"/>
</dbReference>
<dbReference type="InterPro" id="IPR010982">
    <property type="entry name" value="Lambda_DNA-bd_dom_sf"/>
</dbReference>
<reference evidence="3 4" key="1">
    <citation type="submission" date="2019-05" db="EMBL/GenBank/DDBJ databases">
        <title>Draft genome sequence of Nonomuraea zeae DSM 100528.</title>
        <authorList>
            <person name="Saricaoglu S."/>
            <person name="Isik K."/>
        </authorList>
    </citation>
    <scope>NUCLEOTIDE SEQUENCE [LARGE SCALE GENOMIC DNA]</scope>
    <source>
        <strain evidence="3 4">DSM 100528</strain>
    </source>
</reference>
<name>A0A5S4GSM8_9ACTN</name>
<dbReference type="SMART" id="SM00530">
    <property type="entry name" value="HTH_XRE"/>
    <property type="match status" value="1"/>
</dbReference>
<dbReference type="OrthoDB" id="6401124at2"/>
<sequence length="336" mass="35712">MSSAQFGIGRLDDLFHGLLWGENIVWALADGPDPAFVSAVIDASRAANPDVRVFRAGDGRLTAEDRDLGLDPGRRAVYVIDLTGAGEDDLAALVRDVAGQVFRGQAVAHWLARGQEDPTDGLAQCVITVEKDHLRIDRADARPSTIRGVLLPFEIDAGGRLEVGPTSAAALLGRGIRALRKDRHWSQSQVGALIGVSGSAISQAERGQHALSLESVLELSEKTGIPLDRLLRDTPASEVFVHRPWPADSPGVLVDDPRHGVRMASVTVPPRGSATPPQAGHGSCLLLVAAGYVRVVHSSSRFVLRQGDALRVTEGSVLSIRNIGDTDALVFCVSYG</sequence>
<dbReference type="Gene3D" id="2.60.120.10">
    <property type="entry name" value="Jelly Rolls"/>
    <property type="match status" value="1"/>
</dbReference>
<dbReference type="Gene3D" id="1.10.260.40">
    <property type="entry name" value="lambda repressor-like DNA-binding domains"/>
    <property type="match status" value="1"/>
</dbReference>
<dbReference type="InterPro" id="IPR014710">
    <property type="entry name" value="RmlC-like_jellyroll"/>
</dbReference>
<keyword evidence="1" id="KW-0238">DNA-binding</keyword>
<dbReference type="InterPro" id="IPR011051">
    <property type="entry name" value="RmlC_Cupin_sf"/>
</dbReference>
<dbReference type="PANTHER" id="PTHR46797:SF1">
    <property type="entry name" value="METHYLPHOSPHONATE SYNTHASE"/>
    <property type="match status" value="1"/>
</dbReference>
<keyword evidence="4" id="KW-1185">Reference proteome</keyword>